<name>A0A926I1E6_9FIRM</name>
<dbReference type="Pfam" id="PF21252">
    <property type="entry name" value="Glyco_hydro_109_C"/>
    <property type="match status" value="1"/>
</dbReference>
<comment type="cofactor">
    <cofactor evidence="1">
        <name>NAD(+)</name>
        <dbReference type="ChEBI" id="CHEBI:57540"/>
    </cofactor>
</comment>
<dbReference type="GO" id="GO:0016798">
    <property type="term" value="F:hydrolase activity, acting on glycosyl bonds"/>
    <property type="evidence" value="ECO:0007669"/>
    <property type="project" value="UniProtKB-KW"/>
</dbReference>
<dbReference type="InterPro" id="IPR050463">
    <property type="entry name" value="Gfo/Idh/MocA_oxidrdct_glycsds"/>
</dbReference>
<evidence type="ECO:0000259" key="6">
    <source>
        <dbReference type="Pfam" id="PF01408"/>
    </source>
</evidence>
<keyword evidence="4" id="KW-0520">NAD</keyword>
<dbReference type="InterPro" id="IPR000683">
    <property type="entry name" value="Gfo/Idh/MocA-like_OxRdtase_N"/>
</dbReference>
<dbReference type="GO" id="GO:0000166">
    <property type="term" value="F:nucleotide binding"/>
    <property type="evidence" value="ECO:0007669"/>
    <property type="project" value="InterPro"/>
</dbReference>
<evidence type="ECO:0000256" key="1">
    <source>
        <dbReference type="ARBA" id="ARBA00001911"/>
    </source>
</evidence>
<evidence type="ECO:0000313" key="9">
    <source>
        <dbReference type="Proteomes" id="UP000657006"/>
    </source>
</evidence>
<comment type="caution">
    <text evidence="8">The sequence shown here is derived from an EMBL/GenBank/DDBJ whole genome shotgun (WGS) entry which is preliminary data.</text>
</comment>
<evidence type="ECO:0000259" key="7">
    <source>
        <dbReference type="Pfam" id="PF21252"/>
    </source>
</evidence>
<evidence type="ECO:0000313" key="8">
    <source>
        <dbReference type="EMBL" id="MBC8543378.1"/>
    </source>
</evidence>
<dbReference type="PANTHER" id="PTHR43818:SF1">
    <property type="entry name" value="GLYCOSYL HYDROLASE FAMILY 109 PROTEIN"/>
    <property type="match status" value="1"/>
</dbReference>
<dbReference type="RefSeq" id="WP_177715964.1">
    <property type="nucleotide sequence ID" value="NZ_JACRSQ010000008.1"/>
</dbReference>
<protein>
    <submittedName>
        <fullName evidence="8">Gfo/Idh/MocA family oxidoreductase</fullName>
    </submittedName>
</protein>
<organism evidence="8 9">
    <name type="scientific">Bianquea renquensis</name>
    <dbReference type="NCBI Taxonomy" id="2763661"/>
    <lineage>
        <taxon>Bacteria</taxon>
        <taxon>Bacillati</taxon>
        <taxon>Bacillota</taxon>
        <taxon>Clostridia</taxon>
        <taxon>Eubacteriales</taxon>
        <taxon>Bianqueaceae</taxon>
        <taxon>Bianquea</taxon>
    </lineage>
</organism>
<evidence type="ECO:0000256" key="3">
    <source>
        <dbReference type="ARBA" id="ARBA00022801"/>
    </source>
</evidence>
<dbReference type="AlphaFoldDB" id="A0A926I1E6"/>
<dbReference type="InterPro" id="IPR036291">
    <property type="entry name" value="NAD(P)-bd_dom_sf"/>
</dbReference>
<reference evidence="8" key="1">
    <citation type="submission" date="2020-08" db="EMBL/GenBank/DDBJ databases">
        <title>Genome public.</title>
        <authorList>
            <person name="Liu C."/>
            <person name="Sun Q."/>
        </authorList>
    </citation>
    <scope>NUCLEOTIDE SEQUENCE</scope>
    <source>
        <strain evidence="8">NSJ-32</strain>
    </source>
</reference>
<dbReference type="EMBL" id="JACRSQ010000008">
    <property type="protein sequence ID" value="MBC8543378.1"/>
    <property type="molecule type" value="Genomic_DNA"/>
</dbReference>
<evidence type="ECO:0000256" key="2">
    <source>
        <dbReference type="ARBA" id="ARBA00009329"/>
    </source>
</evidence>
<sequence>MAKVKEQLKIGVVGLGGRGTSLLEAVMIPMEDISIIGVCDKYEDRRMHAAQMVKEKKGNEPLCTADYKEILALGELDALVVTTSWADHLQPAIDAMKAGKRVAMEVGGAYSLDQLWQLVHTSEETGIPCMMLENCCYGRDELMVRNMVEQGVFGEIVHCQGGYHHDLRHEISFGRENRHYRLDNYKNRNCENYPTHELGPIAKVLKINHGNRMVSLSSVASKSRGLNDYLKREKGDEYDITNYPFAQGDVVTTTIRCAHGETIVLTLDTTLPRAYSRGFHIQGTRAMYMEDNRSLFIDGVHNQYDFCWKDQWNNVEEYRDQYEHPIWKQYLAEGIKGGHDGMDWLVFRAFFESVMKDEEPPIDVYDTAAWMCISALSENSIAMGGLPVAIPDFTNGKWITR</sequence>
<accession>A0A926I1E6</accession>
<evidence type="ECO:0000256" key="5">
    <source>
        <dbReference type="ARBA" id="ARBA00023295"/>
    </source>
</evidence>
<keyword evidence="9" id="KW-1185">Reference proteome</keyword>
<gene>
    <name evidence="8" type="ORF">H8730_07455</name>
</gene>
<feature type="domain" description="Gfo/Idh/MocA-like oxidoreductase N-terminal" evidence="6">
    <location>
        <begin position="8"/>
        <end position="130"/>
    </location>
</feature>
<keyword evidence="5" id="KW-0326">Glycosidase</keyword>
<dbReference type="SUPFAM" id="SSF51735">
    <property type="entry name" value="NAD(P)-binding Rossmann-fold domains"/>
    <property type="match status" value="1"/>
</dbReference>
<dbReference type="SUPFAM" id="SSF55347">
    <property type="entry name" value="Glyceraldehyde-3-phosphate dehydrogenase-like, C-terminal domain"/>
    <property type="match status" value="1"/>
</dbReference>
<dbReference type="Gene3D" id="3.30.360.10">
    <property type="entry name" value="Dihydrodipicolinate Reductase, domain 2"/>
    <property type="match status" value="1"/>
</dbReference>
<dbReference type="InterPro" id="IPR049303">
    <property type="entry name" value="Glyco_hydro_109_C"/>
</dbReference>
<dbReference type="Gene3D" id="3.40.50.720">
    <property type="entry name" value="NAD(P)-binding Rossmann-like Domain"/>
    <property type="match status" value="1"/>
</dbReference>
<dbReference type="Pfam" id="PF01408">
    <property type="entry name" value="GFO_IDH_MocA"/>
    <property type="match status" value="1"/>
</dbReference>
<dbReference type="Proteomes" id="UP000657006">
    <property type="component" value="Unassembled WGS sequence"/>
</dbReference>
<comment type="similarity">
    <text evidence="2">Belongs to the Gfo/Idh/MocA family. Glycosyl hydrolase 109 subfamily.</text>
</comment>
<feature type="domain" description="Glycosyl hydrolase 109 C-terminal" evidence="7">
    <location>
        <begin position="142"/>
        <end position="304"/>
    </location>
</feature>
<proteinExistence type="inferred from homology"/>
<keyword evidence="3" id="KW-0378">Hydrolase</keyword>
<dbReference type="PANTHER" id="PTHR43818">
    <property type="entry name" value="BCDNA.GH03377"/>
    <property type="match status" value="1"/>
</dbReference>
<evidence type="ECO:0000256" key="4">
    <source>
        <dbReference type="ARBA" id="ARBA00023027"/>
    </source>
</evidence>